<feature type="domain" description="HTH tetR-type" evidence="5">
    <location>
        <begin position="27"/>
        <end position="87"/>
    </location>
</feature>
<protein>
    <submittedName>
        <fullName evidence="6">TetR/AcrR family transcriptional regulator</fullName>
    </submittedName>
</protein>
<keyword evidence="7" id="KW-1185">Reference proteome</keyword>
<evidence type="ECO:0000313" key="7">
    <source>
        <dbReference type="Proteomes" id="UP000539372"/>
    </source>
</evidence>
<dbReference type="InterPro" id="IPR036271">
    <property type="entry name" value="Tet_transcr_reg_TetR-rel_C_sf"/>
</dbReference>
<dbReference type="Gene3D" id="1.10.357.10">
    <property type="entry name" value="Tetracycline Repressor, domain 2"/>
    <property type="match status" value="1"/>
</dbReference>
<dbReference type="InterPro" id="IPR011075">
    <property type="entry name" value="TetR_C"/>
</dbReference>
<evidence type="ECO:0000259" key="5">
    <source>
        <dbReference type="PROSITE" id="PS50977"/>
    </source>
</evidence>
<dbReference type="AlphaFoldDB" id="A0A7Y0E1J9"/>
<organism evidence="6 7">
    <name type="scientific">Pacificispira spongiicola</name>
    <dbReference type="NCBI Taxonomy" id="2729598"/>
    <lineage>
        <taxon>Bacteria</taxon>
        <taxon>Pseudomonadati</taxon>
        <taxon>Pseudomonadota</taxon>
        <taxon>Alphaproteobacteria</taxon>
        <taxon>Rhodospirillales</taxon>
        <taxon>Rhodospirillaceae</taxon>
        <taxon>Pacificispira</taxon>
    </lineage>
</organism>
<dbReference type="EMBL" id="JABBNT010000004">
    <property type="protein sequence ID" value="NMM45542.1"/>
    <property type="molecule type" value="Genomic_DNA"/>
</dbReference>
<dbReference type="PANTHER" id="PTHR30055">
    <property type="entry name" value="HTH-TYPE TRANSCRIPTIONAL REGULATOR RUTR"/>
    <property type="match status" value="1"/>
</dbReference>
<dbReference type="GO" id="GO:0003700">
    <property type="term" value="F:DNA-binding transcription factor activity"/>
    <property type="evidence" value="ECO:0007669"/>
    <property type="project" value="TreeGrafter"/>
</dbReference>
<accession>A0A7Y0E1J9</accession>
<feature type="DNA-binding region" description="H-T-H motif" evidence="4">
    <location>
        <begin position="50"/>
        <end position="69"/>
    </location>
</feature>
<dbReference type="InterPro" id="IPR050109">
    <property type="entry name" value="HTH-type_TetR-like_transc_reg"/>
</dbReference>
<reference evidence="6 7" key="1">
    <citation type="submission" date="2020-04" db="EMBL/GenBank/DDBJ databases">
        <title>Rhodospirillaceae bacterium KN72 isolated from deep sea.</title>
        <authorList>
            <person name="Zhang D.-C."/>
        </authorList>
    </citation>
    <scope>NUCLEOTIDE SEQUENCE [LARGE SCALE GENOMIC DNA]</scope>
    <source>
        <strain evidence="6 7">KN72</strain>
    </source>
</reference>
<name>A0A7Y0E1J9_9PROT</name>
<evidence type="ECO:0000256" key="3">
    <source>
        <dbReference type="ARBA" id="ARBA00023163"/>
    </source>
</evidence>
<gene>
    <name evidence="6" type="ORF">HH303_13690</name>
</gene>
<dbReference type="GO" id="GO:0000976">
    <property type="term" value="F:transcription cis-regulatory region binding"/>
    <property type="evidence" value="ECO:0007669"/>
    <property type="project" value="TreeGrafter"/>
</dbReference>
<dbReference type="Proteomes" id="UP000539372">
    <property type="component" value="Unassembled WGS sequence"/>
</dbReference>
<proteinExistence type="predicted"/>
<keyword evidence="1" id="KW-0805">Transcription regulation</keyword>
<evidence type="ECO:0000256" key="1">
    <source>
        <dbReference type="ARBA" id="ARBA00023015"/>
    </source>
</evidence>
<dbReference type="SUPFAM" id="SSF46689">
    <property type="entry name" value="Homeodomain-like"/>
    <property type="match status" value="1"/>
</dbReference>
<comment type="caution">
    <text evidence="6">The sequence shown here is derived from an EMBL/GenBank/DDBJ whole genome shotgun (WGS) entry which is preliminary data.</text>
</comment>
<dbReference type="RefSeq" id="WP_169625930.1">
    <property type="nucleotide sequence ID" value="NZ_JABBNT010000004.1"/>
</dbReference>
<evidence type="ECO:0000313" key="6">
    <source>
        <dbReference type="EMBL" id="NMM45542.1"/>
    </source>
</evidence>
<sequence>MENWTLGLHPLAAETDMGGAKTARRSWKRHKAIVDAAIACVARTGYTATTVEAVAAEAGAGKQTIYRWWPSKAALFVEVYGRLADRSILQPSAAPAPPAQSLEEALAALLSRLFDLYRTSPAGAILAGLIGEAAGDEEVRAAVQAGLVLGRGDIVRELVASHPDVKSRAIRPDIVNEVVIALVWKALILAPESLTDAGARAIAGTALSAAMPHA</sequence>
<evidence type="ECO:0000256" key="4">
    <source>
        <dbReference type="PROSITE-ProRule" id="PRU00335"/>
    </source>
</evidence>
<dbReference type="Pfam" id="PF16859">
    <property type="entry name" value="TetR_C_11"/>
    <property type="match status" value="1"/>
</dbReference>
<dbReference type="InterPro" id="IPR001647">
    <property type="entry name" value="HTH_TetR"/>
</dbReference>
<dbReference type="SUPFAM" id="SSF48498">
    <property type="entry name" value="Tetracyclin repressor-like, C-terminal domain"/>
    <property type="match status" value="1"/>
</dbReference>
<dbReference type="InterPro" id="IPR009057">
    <property type="entry name" value="Homeodomain-like_sf"/>
</dbReference>
<keyword evidence="3" id="KW-0804">Transcription</keyword>
<dbReference type="PRINTS" id="PR00455">
    <property type="entry name" value="HTHTETR"/>
</dbReference>
<dbReference type="PROSITE" id="PS50977">
    <property type="entry name" value="HTH_TETR_2"/>
    <property type="match status" value="1"/>
</dbReference>
<dbReference type="Pfam" id="PF00440">
    <property type="entry name" value="TetR_N"/>
    <property type="match status" value="1"/>
</dbReference>
<evidence type="ECO:0000256" key="2">
    <source>
        <dbReference type="ARBA" id="ARBA00023125"/>
    </source>
</evidence>
<dbReference type="PANTHER" id="PTHR30055:SF234">
    <property type="entry name" value="HTH-TYPE TRANSCRIPTIONAL REGULATOR BETI"/>
    <property type="match status" value="1"/>
</dbReference>
<keyword evidence="2 4" id="KW-0238">DNA-binding</keyword>